<feature type="domain" description="Calponin-homology (CH)" evidence="4">
    <location>
        <begin position="569"/>
        <end position="683"/>
    </location>
</feature>
<dbReference type="Gene3D" id="1.10.418.10">
    <property type="entry name" value="Calponin-like domain"/>
    <property type="match status" value="1"/>
</dbReference>
<evidence type="ECO:0000313" key="5">
    <source>
        <dbReference type="Ensembl" id="ENSOTSP00005030947.2"/>
    </source>
</evidence>
<dbReference type="AlphaFoldDB" id="A0A8C8F7V9"/>
<feature type="region of interest" description="Disordered" evidence="3">
    <location>
        <begin position="312"/>
        <end position="365"/>
    </location>
</feature>
<feature type="compositionally biased region" description="Basic and acidic residues" evidence="3">
    <location>
        <begin position="421"/>
        <end position="432"/>
    </location>
</feature>
<evidence type="ECO:0000259" key="4">
    <source>
        <dbReference type="PROSITE" id="PS50021"/>
    </source>
</evidence>
<dbReference type="SMART" id="SM00369">
    <property type="entry name" value="LRR_TYP"/>
    <property type="match status" value="5"/>
</dbReference>
<proteinExistence type="predicted"/>
<reference evidence="5" key="2">
    <citation type="submission" date="2025-09" db="UniProtKB">
        <authorList>
            <consortium name="Ensembl"/>
        </authorList>
    </citation>
    <scope>IDENTIFICATION</scope>
</reference>
<dbReference type="InterPro" id="IPR003591">
    <property type="entry name" value="Leu-rich_rpt_typical-subtyp"/>
</dbReference>
<dbReference type="FunFam" id="1.10.418.10:FF:000021">
    <property type="entry name" value="Leucine-rich repeat and calponin homology domain-containing protein 1 isoform 3"/>
    <property type="match status" value="1"/>
</dbReference>
<dbReference type="InterPro" id="IPR001715">
    <property type="entry name" value="CH_dom"/>
</dbReference>
<accession>A0A8C8F7V9</accession>
<gene>
    <name evidence="5" type="primary">LRCH3</name>
</gene>
<dbReference type="Pfam" id="PF00307">
    <property type="entry name" value="CH"/>
    <property type="match status" value="1"/>
</dbReference>
<dbReference type="Proteomes" id="UP000694402">
    <property type="component" value="Unassembled WGS sequence"/>
</dbReference>
<keyword evidence="6" id="KW-1185">Reference proteome</keyword>
<protein>
    <recommendedName>
        <fullName evidence="4">Calponin-homology (CH) domain-containing protein</fullName>
    </recommendedName>
</protein>
<dbReference type="PANTHER" id="PTHR48051">
    <property type="match status" value="1"/>
</dbReference>
<dbReference type="GeneTree" id="ENSGT00940000158330"/>
<dbReference type="SMART" id="SM00033">
    <property type="entry name" value="CH"/>
    <property type="match status" value="1"/>
</dbReference>
<reference evidence="5" key="1">
    <citation type="submission" date="2025-08" db="UniProtKB">
        <authorList>
            <consortium name="Ensembl"/>
        </authorList>
    </citation>
    <scope>IDENTIFICATION</scope>
</reference>
<feature type="region of interest" description="Disordered" evidence="3">
    <location>
        <begin position="539"/>
        <end position="570"/>
    </location>
</feature>
<evidence type="ECO:0000256" key="1">
    <source>
        <dbReference type="ARBA" id="ARBA00022614"/>
    </source>
</evidence>
<feature type="compositionally biased region" description="Polar residues" evidence="3">
    <location>
        <begin position="505"/>
        <end position="523"/>
    </location>
</feature>
<feature type="compositionally biased region" description="Basic and acidic residues" evidence="3">
    <location>
        <begin position="335"/>
        <end position="351"/>
    </location>
</feature>
<keyword evidence="1" id="KW-0433">Leucine-rich repeat</keyword>
<dbReference type="GO" id="GO:0005737">
    <property type="term" value="C:cytoplasm"/>
    <property type="evidence" value="ECO:0007669"/>
    <property type="project" value="TreeGrafter"/>
</dbReference>
<dbReference type="SUPFAM" id="SSF52058">
    <property type="entry name" value="L domain-like"/>
    <property type="match status" value="1"/>
</dbReference>
<feature type="region of interest" description="Disordered" evidence="3">
    <location>
        <begin position="500"/>
        <end position="523"/>
    </location>
</feature>
<organism evidence="5 6">
    <name type="scientific">Oncorhynchus tshawytscha</name>
    <name type="common">Chinook salmon</name>
    <name type="synonym">Salmo tshawytscha</name>
    <dbReference type="NCBI Taxonomy" id="74940"/>
    <lineage>
        <taxon>Eukaryota</taxon>
        <taxon>Metazoa</taxon>
        <taxon>Chordata</taxon>
        <taxon>Craniata</taxon>
        <taxon>Vertebrata</taxon>
        <taxon>Euteleostomi</taxon>
        <taxon>Actinopterygii</taxon>
        <taxon>Neopterygii</taxon>
        <taxon>Teleostei</taxon>
        <taxon>Protacanthopterygii</taxon>
        <taxon>Salmoniformes</taxon>
        <taxon>Salmonidae</taxon>
        <taxon>Salmoninae</taxon>
        <taxon>Oncorhynchus</taxon>
    </lineage>
</organism>
<dbReference type="PROSITE" id="PS50021">
    <property type="entry name" value="CH"/>
    <property type="match status" value="1"/>
</dbReference>
<dbReference type="Pfam" id="PF13855">
    <property type="entry name" value="LRR_8"/>
    <property type="match status" value="2"/>
</dbReference>
<dbReference type="PANTHER" id="PTHR48051:SF44">
    <property type="entry name" value="LEUCINE RICH REPEATS AND CALPONIN HOMOLOGY DOMAIN CONTAINING 3"/>
    <property type="match status" value="1"/>
</dbReference>
<feature type="region of interest" description="Disordered" evidence="3">
    <location>
        <begin position="409"/>
        <end position="467"/>
    </location>
</feature>
<dbReference type="Gene3D" id="3.80.10.10">
    <property type="entry name" value="Ribonuclease Inhibitor"/>
    <property type="match status" value="1"/>
</dbReference>
<dbReference type="InterPro" id="IPR036872">
    <property type="entry name" value="CH_dom_sf"/>
</dbReference>
<keyword evidence="2" id="KW-0677">Repeat</keyword>
<dbReference type="InterPro" id="IPR001611">
    <property type="entry name" value="Leu-rich_rpt"/>
</dbReference>
<evidence type="ECO:0000256" key="3">
    <source>
        <dbReference type="SAM" id="MobiDB-lite"/>
    </source>
</evidence>
<sequence length="699" mass="76548">MAASVLLSAENTGLTFAVGNSGTVGAPGNGVGVPVPVPWNRSLDRALDEASATGCLNLSGRKLKEFPRSAANHDLTDTTRADLSRNRLPELPVEVCMFVSLEHLQLYQNCLRSLPESLLNLQALTYLNISRNQLSTLPSPVCSLPLKVLIACNNKLVSLPEELGQLRQLTELDVSCNDIQTLPPQVGRLDSLRDLNIRRNHLARLPPELAALPLVRLDFSCNKVTSIPVCYRNLRHLQSIVLDNNPLQNPPAQICIKGMIHIFKYLNNEASKTTPELPDYDRRPLAFGSCVEELYPGRPYGALDSGFNSVDSGDKRWSGNEPTDELSDLPLRVAEITKEQRQRREREEHRTSGSHPITNGTLEAELEQIDFIDSCTGEEEEAQLYRRGGGEVAETISLSSQFMAYIERRVTREGSPVKSNSSRDSRTDDPRRHNSLQNRTAHDPDSSASHNQRGSGAGPSGAPGGGVERVRRMAQLAALRYEEERQKSRSVQRDAVMTYVKHKASQSPTKLSPTENESLSGSGMSIDIVPTCLLQQGEDRCSSLSPTGDGAASRPEREDVTPTQPQGPMGEEAALVEQLRKNIESRLKVSLPSDLGAALTDGVVLCHLANHVRPRSVPSIHVPSPAVPKLTMAKCRRNVENFLEACRRIGVPQTQLCLPLHILEERGLPLVAGTVRALLELAPPKYTTSPATTTNPLAM</sequence>
<dbReference type="InterPro" id="IPR050216">
    <property type="entry name" value="LRR_domain-containing"/>
</dbReference>
<evidence type="ECO:0000256" key="2">
    <source>
        <dbReference type="ARBA" id="ARBA00022737"/>
    </source>
</evidence>
<dbReference type="PROSITE" id="PS51450">
    <property type="entry name" value="LRR"/>
    <property type="match status" value="1"/>
</dbReference>
<dbReference type="Ensembl" id="ENSOTST00005033510.2">
    <property type="protein sequence ID" value="ENSOTSP00005030947.2"/>
    <property type="gene ID" value="ENSOTSG00005014549.2"/>
</dbReference>
<dbReference type="SUPFAM" id="SSF47576">
    <property type="entry name" value="Calponin-homology domain, CH-domain"/>
    <property type="match status" value="1"/>
</dbReference>
<dbReference type="InterPro" id="IPR032675">
    <property type="entry name" value="LRR_dom_sf"/>
</dbReference>
<dbReference type="FunFam" id="3.80.10.10:FF:000007">
    <property type="entry name" value="Leucine-rich repeat and calponin homology domain-containing protein 1 isoform 3"/>
    <property type="match status" value="1"/>
</dbReference>
<feature type="compositionally biased region" description="Gly residues" evidence="3">
    <location>
        <begin position="455"/>
        <end position="467"/>
    </location>
</feature>
<name>A0A8C8F7V9_ONCTS</name>
<evidence type="ECO:0000313" key="6">
    <source>
        <dbReference type="Proteomes" id="UP000694402"/>
    </source>
</evidence>
<dbReference type="SMART" id="SM00364">
    <property type="entry name" value="LRR_BAC"/>
    <property type="match status" value="5"/>
</dbReference>